<dbReference type="InterPro" id="IPR057421">
    <property type="entry name" value="CGLA_M"/>
</dbReference>
<protein>
    <submittedName>
        <fullName evidence="4">T9SS type A sorting domain-containing protein</fullName>
    </submittedName>
</protein>
<dbReference type="RefSeq" id="WP_168884561.1">
    <property type="nucleotide sequence ID" value="NZ_JABAIL010000008.1"/>
</dbReference>
<dbReference type="Proteomes" id="UP000585050">
    <property type="component" value="Unassembled WGS sequence"/>
</dbReference>
<evidence type="ECO:0000259" key="2">
    <source>
        <dbReference type="Pfam" id="PF18962"/>
    </source>
</evidence>
<sequence length="1336" mass="150622">MQRLFIFFQLTFFTSYFAFSQENLSHFQPYNTQGDNLIHVTTADLDGVGYKDYVIAMTVEGKVIAFQRPSEITSPEADNRLWEYTDLPSLGIRIFAEELIASSKGEEIILPGTDGHLRILSSTGKLLKDKNVSTGALYTATVGKNSDGETIIMTSGVDGLVYFFNTDLELQKTVRPKTDKSGNLAGLIRHLVAGDFDGDGSDEVAVFINRRSFEGNNFLDVLDISTYTRPSYWNGDTGFISDNTTPGLGFTDKQLPFAYDIDNDGDEDIVAHWGVFHPENGVGSKEFSTMLEEDEKLTLKKYEDFAKQYLKGLLGYKNKDHITNTGKYLMQHGLPGNFTTDEAKELFTLYGDDLFLSKYNVDEKAFSIEEYTWAHSDYHFTSIARLEVRNGGYDKIVLSGPMNGDDHFYVVDVSTSDWQQQARKIAYRGAFKEVNDNLDELTNSLQQIKTEEKEENREPIWFVSSSFGGWLGWDMTADNCNIRAQAAYDEMQKWYAKIGGSKNVRLALTMNTAIYGETTQDENPKITAEGVIAFCKALANKGVYFSIIIGHGSHLYMTPETLASIYEASIVDGECYMMARSKELRTDEYFDFYTPMLDAVLEKAEAIKAKPPMIMLCAKGAIISSFSQEQGDEYFPKYRDILVPGVENSNVGVQDLSIQERVGLWMNGDVKNWGCNIIGDNLTPNRVAEWGGMRNAHVVLRQMLSQYALGAKVFRLTSVTSKENPLYTRGDVSDKEEEWTQAYQKGVLNFLKIVESGIYPHAQSPSEMKGISPVAVTLYNGTERMKEQHYKHDHELYNADIKEYVLSRLACWNAFNDVPQTDVTSYISNAKRRFDNMLPTSEGGFVTFVPHRQSVEVEGNNWCNVAYQTNGDSWDDFSLQQGREHILSELRVQKKNLDFYVDGTCFWQTLRKDNDPLTYYVMLMGNSFLTPEESLVSFKAGNTLTGSCEVIDQLSGNSLGILSSTENEIAIKIPKGVPRILRVELEQAPLEGLHENGDFEAKLINWNSDDQVMATTSAYYGVYAAELTGTGQLNSWRRVLPNTTYTLSAFARVQDIENGNAVLSIQDNDGKTIRAIEVNSENYTGYRLMFTTEEVTDSLQIVFERTKGSTGKSYLDEVVFKKTAYVLNPDFEKELSCWETQGTVNIDNSSAKIGANAKLSQWIKTASNSQYEIVFTAQLENQTLQFSVFDKDEELITKQEISSIQNNEQSIIFNTDPNSEDVKVEWSSTDSKGGNVWVDSIKIKRLGDAEYIPNQIFDDGLLLKVFPNPTKEVLTIETNDHQHKTVKIYDIMGKLIYQNDLLSELEINVSQYPKGTYVILLTDNNGENITARFIVE</sequence>
<proteinExistence type="predicted"/>
<feature type="domain" description="Secretion system C-terminal sorting" evidence="2">
    <location>
        <begin position="1265"/>
        <end position="1335"/>
    </location>
</feature>
<feature type="domain" description="Lambda-carrageenase middle" evidence="3">
    <location>
        <begin position="525"/>
        <end position="720"/>
    </location>
</feature>
<feature type="coiled-coil region" evidence="1">
    <location>
        <begin position="431"/>
        <end position="458"/>
    </location>
</feature>
<reference evidence="4 5" key="1">
    <citation type="submission" date="2020-04" db="EMBL/GenBank/DDBJ databases">
        <title>Flammeovirga sp. SR4, a novel species isolated from seawater.</title>
        <authorList>
            <person name="Wang X."/>
        </authorList>
    </citation>
    <scope>NUCLEOTIDE SEQUENCE [LARGE SCALE GENOMIC DNA]</scope>
    <source>
        <strain evidence="4 5">SR4</strain>
    </source>
</reference>
<dbReference type="InterPro" id="IPR028994">
    <property type="entry name" value="Integrin_alpha_N"/>
</dbReference>
<comment type="caution">
    <text evidence="4">The sequence shown here is derived from an EMBL/GenBank/DDBJ whole genome shotgun (WGS) entry which is preliminary data.</text>
</comment>
<gene>
    <name evidence="4" type="ORF">HGP29_21795</name>
</gene>
<name>A0A7X8SP95_9BACT</name>
<keyword evidence="5" id="KW-1185">Reference proteome</keyword>
<keyword evidence="1" id="KW-0175">Coiled coil</keyword>
<dbReference type="Pfam" id="PF25290">
    <property type="entry name" value="CGLA_M"/>
    <property type="match status" value="1"/>
</dbReference>
<evidence type="ECO:0000259" key="3">
    <source>
        <dbReference type="Pfam" id="PF25290"/>
    </source>
</evidence>
<accession>A0A7X8SP95</accession>
<dbReference type="InterPro" id="IPR026444">
    <property type="entry name" value="Secre_tail"/>
</dbReference>
<dbReference type="Pfam" id="PF18962">
    <property type="entry name" value="Por_Secre_tail"/>
    <property type="match status" value="1"/>
</dbReference>
<evidence type="ECO:0000313" key="5">
    <source>
        <dbReference type="Proteomes" id="UP000585050"/>
    </source>
</evidence>
<evidence type="ECO:0000313" key="4">
    <source>
        <dbReference type="EMBL" id="NLR93849.1"/>
    </source>
</evidence>
<dbReference type="SUPFAM" id="SSF69318">
    <property type="entry name" value="Integrin alpha N-terminal domain"/>
    <property type="match status" value="1"/>
</dbReference>
<dbReference type="Gene3D" id="2.60.120.260">
    <property type="entry name" value="Galactose-binding domain-like"/>
    <property type="match status" value="2"/>
</dbReference>
<evidence type="ECO:0000256" key="1">
    <source>
        <dbReference type="SAM" id="Coils"/>
    </source>
</evidence>
<organism evidence="4 5">
    <name type="scientific">Flammeovirga agarivorans</name>
    <dbReference type="NCBI Taxonomy" id="2726742"/>
    <lineage>
        <taxon>Bacteria</taxon>
        <taxon>Pseudomonadati</taxon>
        <taxon>Bacteroidota</taxon>
        <taxon>Cytophagia</taxon>
        <taxon>Cytophagales</taxon>
        <taxon>Flammeovirgaceae</taxon>
        <taxon>Flammeovirga</taxon>
    </lineage>
</organism>
<dbReference type="EMBL" id="JABAIL010000008">
    <property type="protein sequence ID" value="NLR93849.1"/>
    <property type="molecule type" value="Genomic_DNA"/>
</dbReference>
<dbReference type="NCBIfam" id="TIGR04183">
    <property type="entry name" value="Por_Secre_tail"/>
    <property type="match status" value="1"/>
</dbReference>